<gene>
    <name evidence="5" type="ORF">BN7_1828</name>
</gene>
<proteinExistence type="predicted"/>
<dbReference type="PROSITE" id="PS50033">
    <property type="entry name" value="UBX"/>
    <property type="match status" value="1"/>
</dbReference>
<dbReference type="GO" id="GO:0005783">
    <property type="term" value="C:endoplasmic reticulum"/>
    <property type="evidence" value="ECO:0007669"/>
    <property type="project" value="TreeGrafter"/>
</dbReference>
<reference evidence="5 6" key="1">
    <citation type="journal article" date="2012" name="Eukaryot. Cell">
        <title>Draft genome sequence of Wickerhamomyces ciferrii NRRL Y-1031 F-60-10.</title>
        <authorList>
            <person name="Schneider J."/>
            <person name="Andrea H."/>
            <person name="Blom J."/>
            <person name="Jaenicke S."/>
            <person name="Ruckert C."/>
            <person name="Schorsch C."/>
            <person name="Szczepanowski R."/>
            <person name="Farwick M."/>
            <person name="Goesmann A."/>
            <person name="Puhler A."/>
            <person name="Schaffer S."/>
            <person name="Tauch A."/>
            <person name="Kohler T."/>
            <person name="Brinkrolf K."/>
        </authorList>
    </citation>
    <scope>NUCLEOTIDE SEQUENCE [LARGE SCALE GENOMIC DNA]</scope>
    <source>
        <strain evidence="6">ATCC 14091 / BCRC 22168 / CBS 111 / JCM 3599 / NBRC 0793 / NRRL Y-1031 F-60-10</strain>
    </source>
</reference>
<evidence type="ECO:0000313" key="5">
    <source>
        <dbReference type="EMBL" id="CCH42284.1"/>
    </source>
</evidence>
<organism evidence="5 6">
    <name type="scientific">Wickerhamomyces ciferrii (strain ATCC 14091 / BCRC 22168 / CBS 111 / JCM 3599 / NBRC 0793 / NRRL Y-1031 F-60-10)</name>
    <name type="common">Yeast</name>
    <name type="synonym">Pichia ciferrii</name>
    <dbReference type="NCBI Taxonomy" id="1206466"/>
    <lineage>
        <taxon>Eukaryota</taxon>
        <taxon>Fungi</taxon>
        <taxon>Dikarya</taxon>
        <taxon>Ascomycota</taxon>
        <taxon>Saccharomycotina</taxon>
        <taxon>Saccharomycetes</taxon>
        <taxon>Phaffomycetales</taxon>
        <taxon>Wickerhamomycetaceae</taxon>
        <taxon>Wickerhamomyces</taxon>
    </lineage>
</organism>
<keyword evidence="3" id="KW-1133">Transmembrane helix</keyword>
<feature type="region of interest" description="Disordered" evidence="2">
    <location>
        <begin position="60"/>
        <end position="84"/>
    </location>
</feature>
<keyword evidence="3" id="KW-0472">Membrane</keyword>
<dbReference type="Gene3D" id="3.10.20.90">
    <property type="entry name" value="Phosphatidylinositol 3-kinase Catalytic Subunit, Chain A, domain 1"/>
    <property type="match status" value="1"/>
</dbReference>
<dbReference type="FunCoup" id="K0KLT3">
    <property type="interactions" value="37"/>
</dbReference>
<keyword evidence="1" id="KW-0175">Coiled coil</keyword>
<dbReference type="Proteomes" id="UP000009328">
    <property type="component" value="Unassembled WGS sequence"/>
</dbReference>
<dbReference type="SUPFAM" id="SSF54236">
    <property type="entry name" value="Ubiquitin-like"/>
    <property type="match status" value="1"/>
</dbReference>
<feature type="domain" description="UBX" evidence="4">
    <location>
        <begin position="411"/>
        <end position="483"/>
    </location>
</feature>
<dbReference type="SUPFAM" id="SSF52833">
    <property type="entry name" value="Thioredoxin-like"/>
    <property type="match status" value="1"/>
</dbReference>
<feature type="transmembrane region" description="Helical" evidence="3">
    <location>
        <begin position="138"/>
        <end position="158"/>
    </location>
</feature>
<evidence type="ECO:0000259" key="4">
    <source>
        <dbReference type="PROSITE" id="PS50033"/>
    </source>
</evidence>
<name>K0KLT3_WICCF</name>
<dbReference type="Gene3D" id="3.40.30.10">
    <property type="entry name" value="Glutaredoxin"/>
    <property type="match status" value="1"/>
</dbReference>
<dbReference type="InterPro" id="IPR050730">
    <property type="entry name" value="UBX_domain-protein"/>
</dbReference>
<comment type="caution">
    <text evidence="5">The sequence shown here is derived from an EMBL/GenBank/DDBJ whole genome shotgun (WGS) entry which is preliminary data.</text>
</comment>
<evidence type="ECO:0000313" key="6">
    <source>
        <dbReference type="Proteomes" id="UP000009328"/>
    </source>
</evidence>
<dbReference type="CDD" id="cd01767">
    <property type="entry name" value="UBX"/>
    <property type="match status" value="1"/>
</dbReference>
<feature type="compositionally biased region" description="Polar residues" evidence="2">
    <location>
        <begin position="60"/>
        <end position="70"/>
    </location>
</feature>
<dbReference type="PANTHER" id="PTHR23322:SF1">
    <property type="entry name" value="FAS-ASSOCIATED FACTOR 2"/>
    <property type="match status" value="1"/>
</dbReference>
<dbReference type="eggNOG" id="KOG1363">
    <property type="taxonomic scope" value="Eukaryota"/>
</dbReference>
<evidence type="ECO:0000256" key="3">
    <source>
        <dbReference type="SAM" id="Phobius"/>
    </source>
</evidence>
<dbReference type="InterPro" id="IPR009060">
    <property type="entry name" value="UBA-like_sf"/>
</dbReference>
<dbReference type="InterPro" id="IPR029071">
    <property type="entry name" value="Ubiquitin-like_domsf"/>
</dbReference>
<dbReference type="STRING" id="1206466.K0KLT3"/>
<dbReference type="SMART" id="SM00166">
    <property type="entry name" value="UBX"/>
    <property type="match status" value="1"/>
</dbReference>
<dbReference type="EMBL" id="CAIF01000040">
    <property type="protein sequence ID" value="CCH42284.1"/>
    <property type="molecule type" value="Genomic_DNA"/>
</dbReference>
<dbReference type="Pfam" id="PF14555">
    <property type="entry name" value="UBA_4"/>
    <property type="match status" value="1"/>
</dbReference>
<dbReference type="SMART" id="SM00594">
    <property type="entry name" value="UAS"/>
    <property type="match status" value="1"/>
</dbReference>
<dbReference type="PANTHER" id="PTHR23322">
    <property type="entry name" value="FAS-ASSOCIATED PROTEIN"/>
    <property type="match status" value="1"/>
</dbReference>
<accession>K0KLT3</accession>
<dbReference type="HOGENOM" id="CLU_020031_2_0_1"/>
<protein>
    <submittedName>
        <fullName evidence="5">UBX domain-containing protein 2</fullName>
    </submittedName>
</protein>
<dbReference type="InterPro" id="IPR036249">
    <property type="entry name" value="Thioredoxin-like_sf"/>
</dbReference>
<dbReference type="AlphaFoldDB" id="K0KLT3"/>
<dbReference type="Gene3D" id="1.10.8.10">
    <property type="entry name" value="DNA helicase RuvA subunit, C-terminal domain"/>
    <property type="match status" value="1"/>
</dbReference>
<evidence type="ECO:0000256" key="1">
    <source>
        <dbReference type="ARBA" id="ARBA00023054"/>
    </source>
</evidence>
<keyword evidence="6" id="KW-1185">Reference proteome</keyword>
<keyword evidence="3" id="KW-0812">Transmembrane</keyword>
<dbReference type="InterPro" id="IPR006577">
    <property type="entry name" value="UAS"/>
</dbReference>
<dbReference type="GO" id="GO:0043130">
    <property type="term" value="F:ubiquitin binding"/>
    <property type="evidence" value="ECO:0007669"/>
    <property type="project" value="TreeGrafter"/>
</dbReference>
<evidence type="ECO:0000256" key="2">
    <source>
        <dbReference type="SAM" id="MobiDB-lite"/>
    </source>
</evidence>
<dbReference type="GO" id="GO:0036503">
    <property type="term" value="P:ERAD pathway"/>
    <property type="evidence" value="ECO:0007669"/>
    <property type="project" value="TreeGrafter"/>
</dbReference>
<dbReference type="Pfam" id="PF00789">
    <property type="entry name" value="UBX"/>
    <property type="match status" value="1"/>
</dbReference>
<dbReference type="CDD" id="cd14273">
    <property type="entry name" value="UBA_TAP-C_like"/>
    <property type="match status" value="1"/>
</dbReference>
<dbReference type="InterPro" id="IPR001012">
    <property type="entry name" value="UBX_dom"/>
</dbReference>
<dbReference type="SUPFAM" id="SSF46934">
    <property type="entry name" value="UBA-like"/>
    <property type="match status" value="1"/>
</dbReference>
<sequence length="513" mass="59062">MDTLTREEEDTVHQFISITNYPGEPYTAIHYLQETDWELERAIIHYFENTPEANETLNTNARRTTQQPVNTEVPEPDTNMDSSTSSFPLNILESLRRRLDNLRLQGSYIPLSNDDHGASSRGFLSLNSKDKLVYVTQLALYIPVLALYKISAIVLYTITTAFPFVKRITDRYSLNRHSSRSEPKGIDPSHIARNFISDFNNFYPNNNKIDFFEGGYTSALYIAKRDARFLLVYLHSEEHDESEKFINQTLLSEDFINFIDQHNILIWGGNVRESESYQVSNALGVTKYPFLGLLALKTSTTETPEGTTTSAPTLNVVAKVQGFVPTDKLVDKLSSQIERLEPTLVTIRAERQQEELARVIREQQDQAYQTSLQRDRQKQEEKRQKRLLAQNKEQWLKWRLSTLKPEVESSKKNEYARIAIRLSNGERLMRRFDKNLPIEEIYAYVELKEKGLLDGLISGGTNISKPEGFVYKFDFNLISPMPRAELSPSLDVLIKDEPVVWPNGNLIVEYNES</sequence>
<dbReference type="InParanoid" id="K0KLT3"/>